<dbReference type="InterPro" id="IPR038136">
    <property type="entry name" value="CofD-like_dom_sf"/>
</dbReference>
<dbReference type="HAMAP" id="MF_01257">
    <property type="entry name" value="CofD"/>
    <property type="match status" value="1"/>
</dbReference>
<protein>
    <submittedName>
        <fullName evidence="6">Unannotated protein</fullName>
    </submittedName>
</protein>
<dbReference type="Gene3D" id="3.40.50.10680">
    <property type="entry name" value="CofD-like domains"/>
    <property type="match status" value="1"/>
</dbReference>
<dbReference type="PANTHER" id="PTHR43007">
    <property type="entry name" value="2-PHOSPHO-L-LACTATE TRANSFERASE"/>
    <property type="match status" value="1"/>
</dbReference>
<evidence type="ECO:0000313" key="4">
    <source>
        <dbReference type="EMBL" id="CAB4554384.1"/>
    </source>
</evidence>
<dbReference type="Pfam" id="PF01933">
    <property type="entry name" value="CofD"/>
    <property type="match status" value="1"/>
</dbReference>
<evidence type="ECO:0000256" key="2">
    <source>
        <dbReference type="ARBA" id="ARBA00022842"/>
    </source>
</evidence>
<dbReference type="EMBL" id="CAEZSU010000013">
    <property type="protein sequence ID" value="CAB4541307.1"/>
    <property type="molecule type" value="Genomic_DNA"/>
</dbReference>
<dbReference type="NCBIfam" id="TIGR01819">
    <property type="entry name" value="F420_cofD"/>
    <property type="match status" value="1"/>
</dbReference>
<dbReference type="AlphaFoldDB" id="A0A6J6K1L0"/>
<evidence type="ECO:0000313" key="6">
    <source>
        <dbReference type="EMBL" id="CAB4642394.1"/>
    </source>
</evidence>
<evidence type="ECO:0000313" key="3">
    <source>
        <dbReference type="EMBL" id="CAB4541307.1"/>
    </source>
</evidence>
<dbReference type="Gene3D" id="1.10.8.240">
    <property type="entry name" value="CofD-like domain"/>
    <property type="match status" value="1"/>
</dbReference>
<dbReference type="EMBL" id="CAEZTR010000014">
    <property type="protein sequence ID" value="CAB4568443.1"/>
    <property type="molecule type" value="Genomic_DNA"/>
</dbReference>
<keyword evidence="2" id="KW-0460">Magnesium</keyword>
<dbReference type="InterPro" id="IPR010115">
    <property type="entry name" value="FbiA/CofD"/>
</dbReference>
<dbReference type="EMBL" id="CAEZTG010000005">
    <property type="protein sequence ID" value="CAB4554384.1"/>
    <property type="molecule type" value="Genomic_DNA"/>
</dbReference>
<dbReference type="GO" id="GO:0000287">
    <property type="term" value="F:magnesium ion binding"/>
    <property type="evidence" value="ECO:0007669"/>
    <property type="project" value="InterPro"/>
</dbReference>
<organism evidence="6">
    <name type="scientific">freshwater metagenome</name>
    <dbReference type="NCBI Taxonomy" id="449393"/>
    <lineage>
        <taxon>unclassified sequences</taxon>
        <taxon>metagenomes</taxon>
        <taxon>ecological metagenomes</taxon>
    </lineage>
</organism>
<reference evidence="6" key="1">
    <citation type="submission" date="2020-05" db="EMBL/GenBank/DDBJ databases">
        <authorList>
            <person name="Chiriac C."/>
            <person name="Salcher M."/>
            <person name="Ghai R."/>
            <person name="Kavagutti S V."/>
        </authorList>
    </citation>
    <scope>NUCLEOTIDE SEQUENCE</scope>
</reference>
<dbReference type="PANTHER" id="PTHR43007:SF1">
    <property type="entry name" value="2-PHOSPHO-L-LACTATE TRANSFERASE"/>
    <property type="match status" value="1"/>
</dbReference>
<name>A0A6J6K1L0_9ZZZZ</name>
<evidence type="ECO:0000256" key="1">
    <source>
        <dbReference type="ARBA" id="ARBA00022679"/>
    </source>
</evidence>
<sequence length="322" mass="33711">MITVIAGGVGAARMLRALLQVVEASEVTAIVNVGDDLVLHGLHISPDLDTVTYTLADAINPDTGWGLVNESWQSRTMLEQYGGVSWFGLGDRDLGTHLYRTQRLHEGADLATVTAEIAVAWNLGLTVLPATCDPLRTMVTLAADDPAGTNTPNLTAGTEISFQEYFVQRHHSVPISNVRFAGAEVSTPAPGVVEAIESAELIVIAPSNPLVSIAPVLAVPGIRDALVQRRKDVIAVSPIIAGAALKGPADRMLAELGHDASVLGVAALYNEFASTLVIDTADDSLQSAVESFGLNCIVTETIMSKPGVSESLARTVLSGATT</sequence>
<dbReference type="InterPro" id="IPR002882">
    <property type="entry name" value="CofD"/>
</dbReference>
<proteinExistence type="inferred from homology"/>
<evidence type="ECO:0000313" key="5">
    <source>
        <dbReference type="EMBL" id="CAB4568443.1"/>
    </source>
</evidence>
<gene>
    <name evidence="3" type="ORF">UFOPK1495_00212</name>
    <name evidence="4" type="ORF">UFOPK1603_00108</name>
    <name evidence="5" type="ORF">UFOPK1711_00352</name>
    <name evidence="6" type="ORF">UFOPK2143_00778</name>
</gene>
<dbReference type="SUPFAM" id="SSF142338">
    <property type="entry name" value="CofD-like"/>
    <property type="match status" value="1"/>
</dbReference>
<dbReference type="GO" id="GO:0043743">
    <property type="term" value="F:LPPG:FO 2-phospho-L-lactate transferase activity"/>
    <property type="evidence" value="ECO:0007669"/>
    <property type="project" value="InterPro"/>
</dbReference>
<dbReference type="EMBL" id="CAEZVV010000036">
    <property type="protein sequence ID" value="CAB4642394.1"/>
    <property type="molecule type" value="Genomic_DNA"/>
</dbReference>
<keyword evidence="1" id="KW-0808">Transferase</keyword>
<accession>A0A6J6K1L0</accession>
<dbReference type="CDD" id="cd07186">
    <property type="entry name" value="CofD_like"/>
    <property type="match status" value="1"/>
</dbReference>